<keyword evidence="7" id="KW-1185">Reference proteome</keyword>
<dbReference type="OrthoDB" id="10041834at2759"/>
<keyword evidence="2" id="KW-0472">Membrane</keyword>
<evidence type="ECO:0000313" key="4">
    <source>
        <dbReference type="EMBL" id="CAF1044135.1"/>
    </source>
</evidence>
<dbReference type="Proteomes" id="UP000677228">
    <property type="component" value="Unassembled WGS sequence"/>
</dbReference>
<evidence type="ECO:0000313" key="3">
    <source>
        <dbReference type="EMBL" id="CAF0772692.1"/>
    </source>
</evidence>
<keyword evidence="2" id="KW-0812">Transmembrane</keyword>
<name>A0A813QST3_9BILA</name>
<keyword evidence="2" id="KW-1133">Transmembrane helix</keyword>
<feature type="region of interest" description="Disordered" evidence="1">
    <location>
        <begin position="241"/>
        <end position="280"/>
    </location>
</feature>
<evidence type="ECO:0000313" key="5">
    <source>
        <dbReference type="EMBL" id="CAF3554961.1"/>
    </source>
</evidence>
<accession>A0A813QST3</accession>
<reference evidence="3" key="1">
    <citation type="submission" date="2021-02" db="EMBL/GenBank/DDBJ databases">
        <authorList>
            <person name="Nowell W R."/>
        </authorList>
    </citation>
    <scope>NUCLEOTIDE SEQUENCE</scope>
</reference>
<comment type="caution">
    <text evidence="3">The sequence shown here is derived from an EMBL/GenBank/DDBJ whole genome shotgun (WGS) entry which is preliminary data.</text>
</comment>
<feature type="compositionally biased region" description="Polar residues" evidence="1">
    <location>
        <begin position="241"/>
        <end position="253"/>
    </location>
</feature>
<sequence>MDDQLLTNDAYLIYVVIGFIVIISIFGLIVILITTFCCCCCHSYCCGKERRSSYKLDRQKPNKTSGKKSKTFARVPRYPSDVDFSQLYDTGPHLINTKASHMDTSCTTIDTVVYPISPCSSFRSFANSNVNLATETTYKMAKSSTTITTTPDIAQSEGKNQNNLDKSIEESMSTCLDTCEESISNALETNPNQIKPIPTEDCIVTDETVSTCTTNNTLPTSSENNQVVDFSQHRQLNRPFSYTKNTDQSSIPHQFTQPLQQQQQRQMCISDKRKSNHNDYRHSRVKLKSKKFEETTNNIYETVGDHTVLKRHHHPLYLNEQQSQPIYETDWTQNLRRLMRTMKHSQQQRTYLSIIELPHEHYTHMMSQPNLYDMKPLSPHYFIHNPYKVLSNNTTTESVRRSNILKRLRDDSAFLY</sequence>
<dbReference type="Proteomes" id="UP000681722">
    <property type="component" value="Unassembled WGS sequence"/>
</dbReference>
<dbReference type="EMBL" id="CAJOBC010000209">
    <property type="protein sequence ID" value="CAF3554961.1"/>
    <property type="molecule type" value="Genomic_DNA"/>
</dbReference>
<protein>
    <submittedName>
        <fullName evidence="3">Uncharacterized protein</fullName>
    </submittedName>
</protein>
<dbReference type="Proteomes" id="UP000682733">
    <property type="component" value="Unassembled WGS sequence"/>
</dbReference>
<evidence type="ECO:0000256" key="1">
    <source>
        <dbReference type="SAM" id="MobiDB-lite"/>
    </source>
</evidence>
<dbReference type="AlphaFoldDB" id="A0A813QST3"/>
<dbReference type="EMBL" id="CAJNOQ010000209">
    <property type="protein sequence ID" value="CAF0772692.1"/>
    <property type="molecule type" value="Genomic_DNA"/>
</dbReference>
<evidence type="ECO:0000256" key="2">
    <source>
        <dbReference type="SAM" id="Phobius"/>
    </source>
</evidence>
<dbReference type="Proteomes" id="UP000663829">
    <property type="component" value="Unassembled WGS sequence"/>
</dbReference>
<dbReference type="EMBL" id="CAJOBA010007787">
    <property type="protein sequence ID" value="CAF3812280.1"/>
    <property type="molecule type" value="Genomic_DNA"/>
</dbReference>
<dbReference type="EMBL" id="CAJNOK010007774">
    <property type="protein sequence ID" value="CAF1044135.1"/>
    <property type="molecule type" value="Genomic_DNA"/>
</dbReference>
<proteinExistence type="predicted"/>
<gene>
    <name evidence="3" type="ORF">GPM918_LOCUS2016</name>
    <name evidence="4" type="ORF">OVA965_LOCUS16636</name>
    <name evidence="5" type="ORF">SRO942_LOCUS2016</name>
    <name evidence="6" type="ORF">TMI583_LOCUS16647</name>
</gene>
<evidence type="ECO:0000313" key="7">
    <source>
        <dbReference type="Proteomes" id="UP000663829"/>
    </source>
</evidence>
<evidence type="ECO:0000313" key="6">
    <source>
        <dbReference type="EMBL" id="CAF3812280.1"/>
    </source>
</evidence>
<feature type="transmembrane region" description="Helical" evidence="2">
    <location>
        <begin position="12"/>
        <end position="36"/>
    </location>
</feature>
<organism evidence="3 7">
    <name type="scientific">Didymodactylos carnosus</name>
    <dbReference type="NCBI Taxonomy" id="1234261"/>
    <lineage>
        <taxon>Eukaryota</taxon>
        <taxon>Metazoa</taxon>
        <taxon>Spiralia</taxon>
        <taxon>Gnathifera</taxon>
        <taxon>Rotifera</taxon>
        <taxon>Eurotatoria</taxon>
        <taxon>Bdelloidea</taxon>
        <taxon>Philodinida</taxon>
        <taxon>Philodinidae</taxon>
        <taxon>Didymodactylos</taxon>
    </lineage>
</organism>
<feature type="compositionally biased region" description="Low complexity" evidence="1">
    <location>
        <begin position="254"/>
        <end position="266"/>
    </location>
</feature>
<feature type="compositionally biased region" description="Basic and acidic residues" evidence="1">
    <location>
        <begin position="270"/>
        <end position="280"/>
    </location>
</feature>